<sequence length="168" mass="18485">MNESYENTPLREEPDERHRVQAALQAQRKHDRKNPPTAPDFTRTYGPPNSCTYHTQQLRRTRHRHCTQPKTLFFFFLARDEIEHSAQPPTNAPAPALREKLNTAAAIAAAEASAAPPPPFYAATVAPLQIGGGGRLEQRLGNLCQANILHGAAVARSQATGVTEVEDD</sequence>
<organism evidence="2 3">
    <name type="scientific">Rhipicephalus microplus</name>
    <name type="common">Cattle tick</name>
    <name type="synonym">Boophilus microplus</name>
    <dbReference type="NCBI Taxonomy" id="6941"/>
    <lineage>
        <taxon>Eukaryota</taxon>
        <taxon>Metazoa</taxon>
        <taxon>Ecdysozoa</taxon>
        <taxon>Arthropoda</taxon>
        <taxon>Chelicerata</taxon>
        <taxon>Arachnida</taxon>
        <taxon>Acari</taxon>
        <taxon>Parasitiformes</taxon>
        <taxon>Ixodida</taxon>
        <taxon>Ixodoidea</taxon>
        <taxon>Ixodidae</taxon>
        <taxon>Rhipicephalinae</taxon>
        <taxon>Rhipicephalus</taxon>
        <taxon>Boophilus</taxon>
    </lineage>
</organism>
<feature type="region of interest" description="Disordered" evidence="1">
    <location>
        <begin position="1"/>
        <end position="49"/>
    </location>
</feature>
<gene>
    <name evidence="2" type="ORF">HPB51_006364</name>
</gene>
<comment type="caution">
    <text evidence="2">The sequence shown here is derived from an EMBL/GenBank/DDBJ whole genome shotgun (WGS) entry which is preliminary data.</text>
</comment>
<evidence type="ECO:0000313" key="3">
    <source>
        <dbReference type="Proteomes" id="UP000821866"/>
    </source>
</evidence>
<feature type="compositionally biased region" description="Basic and acidic residues" evidence="1">
    <location>
        <begin position="9"/>
        <end position="19"/>
    </location>
</feature>
<evidence type="ECO:0000313" key="2">
    <source>
        <dbReference type="EMBL" id="KAH8022934.1"/>
    </source>
</evidence>
<dbReference type="EMBL" id="JABSTU010000008">
    <property type="protein sequence ID" value="KAH8022934.1"/>
    <property type="molecule type" value="Genomic_DNA"/>
</dbReference>
<reference evidence="2" key="1">
    <citation type="journal article" date="2020" name="Cell">
        <title>Large-Scale Comparative Analyses of Tick Genomes Elucidate Their Genetic Diversity and Vector Capacities.</title>
        <authorList>
            <consortium name="Tick Genome and Microbiome Consortium (TIGMIC)"/>
            <person name="Jia N."/>
            <person name="Wang J."/>
            <person name="Shi W."/>
            <person name="Du L."/>
            <person name="Sun Y."/>
            <person name="Zhan W."/>
            <person name="Jiang J.F."/>
            <person name="Wang Q."/>
            <person name="Zhang B."/>
            <person name="Ji P."/>
            <person name="Bell-Sakyi L."/>
            <person name="Cui X.M."/>
            <person name="Yuan T.T."/>
            <person name="Jiang B.G."/>
            <person name="Yang W.F."/>
            <person name="Lam T.T."/>
            <person name="Chang Q.C."/>
            <person name="Ding S.J."/>
            <person name="Wang X.J."/>
            <person name="Zhu J.G."/>
            <person name="Ruan X.D."/>
            <person name="Zhao L."/>
            <person name="Wei J.T."/>
            <person name="Ye R.Z."/>
            <person name="Que T.C."/>
            <person name="Du C.H."/>
            <person name="Zhou Y.H."/>
            <person name="Cheng J.X."/>
            <person name="Dai P.F."/>
            <person name="Guo W.B."/>
            <person name="Han X.H."/>
            <person name="Huang E.J."/>
            <person name="Li L.F."/>
            <person name="Wei W."/>
            <person name="Gao Y.C."/>
            <person name="Liu J.Z."/>
            <person name="Shao H.Z."/>
            <person name="Wang X."/>
            <person name="Wang C.C."/>
            <person name="Yang T.C."/>
            <person name="Huo Q.B."/>
            <person name="Li W."/>
            <person name="Chen H.Y."/>
            <person name="Chen S.E."/>
            <person name="Zhou L.G."/>
            <person name="Ni X.B."/>
            <person name="Tian J.H."/>
            <person name="Sheng Y."/>
            <person name="Liu T."/>
            <person name="Pan Y.S."/>
            <person name="Xia L.Y."/>
            <person name="Li J."/>
            <person name="Zhao F."/>
            <person name="Cao W.C."/>
        </authorList>
    </citation>
    <scope>NUCLEOTIDE SEQUENCE</scope>
    <source>
        <strain evidence="2">Rmic-2018</strain>
    </source>
</reference>
<name>A0A9J6DLZ2_RHIMP</name>
<protein>
    <submittedName>
        <fullName evidence="2">Uncharacterized protein</fullName>
    </submittedName>
</protein>
<keyword evidence="3" id="KW-1185">Reference proteome</keyword>
<evidence type="ECO:0000256" key="1">
    <source>
        <dbReference type="SAM" id="MobiDB-lite"/>
    </source>
</evidence>
<dbReference type="AlphaFoldDB" id="A0A9J6DLZ2"/>
<proteinExistence type="predicted"/>
<dbReference type="Proteomes" id="UP000821866">
    <property type="component" value="Chromosome 6"/>
</dbReference>
<accession>A0A9J6DLZ2</accession>
<reference evidence="2" key="2">
    <citation type="submission" date="2021-09" db="EMBL/GenBank/DDBJ databases">
        <authorList>
            <person name="Jia N."/>
            <person name="Wang J."/>
            <person name="Shi W."/>
            <person name="Du L."/>
            <person name="Sun Y."/>
            <person name="Zhan W."/>
            <person name="Jiang J."/>
            <person name="Wang Q."/>
            <person name="Zhang B."/>
            <person name="Ji P."/>
            <person name="Sakyi L.B."/>
            <person name="Cui X."/>
            <person name="Yuan T."/>
            <person name="Jiang B."/>
            <person name="Yang W."/>
            <person name="Lam T.T.-Y."/>
            <person name="Chang Q."/>
            <person name="Ding S."/>
            <person name="Wang X."/>
            <person name="Zhu J."/>
            <person name="Ruan X."/>
            <person name="Zhao L."/>
            <person name="Wei J."/>
            <person name="Que T."/>
            <person name="Du C."/>
            <person name="Cheng J."/>
            <person name="Dai P."/>
            <person name="Han X."/>
            <person name="Huang E."/>
            <person name="Gao Y."/>
            <person name="Liu J."/>
            <person name="Shao H."/>
            <person name="Ye R."/>
            <person name="Li L."/>
            <person name="Wei W."/>
            <person name="Wang X."/>
            <person name="Wang C."/>
            <person name="Huo Q."/>
            <person name="Li W."/>
            <person name="Guo W."/>
            <person name="Chen H."/>
            <person name="Chen S."/>
            <person name="Zhou L."/>
            <person name="Zhou L."/>
            <person name="Ni X."/>
            <person name="Tian J."/>
            <person name="Zhou Y."/>
            <person name="Sheng Y."/>
            <person name="Liu T."/>
            <person name="Pan Y."/>
            <person name="Xia L."/>
            <person name="Li J."/>
            <person name="Zhao F."/>
            <person name="Cao W."/>
        </authorList>
    </citation>
    <scope>NUCLEOTIDE SEQUENCE</scope>
    <source>
        <strain evidence="2">Rmic-2018</strain>
        <tissue evidence="2">Larvae</tissue>
    </source>
</reference>